<gene>
    <name evidence="3" type="ORF">EPI10_014187</name>
</gene>
<evidence type="ECO:0000259" key="2">
    <source>
        <dbReference type="SMART" id="SM00465"/>
    </source>
</evidence>
<dbReference type="InterPro" id="IPR000305">
    <property type="entry name" value="GIY-YIG_endonuc"/>
</dbReference>
<comment type="caution">
    <text evidence="3">The sequence shown here is derived from an EMBL/GenBank/DDBJ whole genome shotgun (WGS) entry which is preliminary data.</text>
</comment>
<feature type="region of interest" description="Disordered" evidence="1">
    <location>
        <begin position="898"/>
        <end position="926"/>
    </location>
</feature>
<dbReference type="AlphaFoldDB" id="A0A5B6VH00"/>
<dbReference type="SMART" id="SM00465">
    <property type="entry name" value="GIYc"/>
    <property type="match status" value="2"/>
</dbReference>
<dbReference type="EMBL" id="SMMG02000006">
    <property type="protein sequence ID" value="KAA3468276.1"/>
    <property type="molecule type" value="Genomic_DNA"/>
</dbReference>
<dbReference type="PANTHER" id="PTHR35133:SF5">
    <property type="entry name" value="PROTEIN EFFECTOR OF TRANSCRIPTION 2-LIKE"/>
    <property type="match status" value="1"/>
</dbReference>
<dbReference type="PANTHER" id="PTHR35133">
    <property type="entry name" value="PROTEIN EFFECTOR OF TRANSCRIPTION 2-RELATED"/>
    <property type="match status" value="1"/>
</dbReference>
<feature type="domain" description="GIY-YIG" evidence="2">
    <location>
        <begin position="209"/>
        <end position="317"/>
    </location>
</feature>
<protein>
    <submittedName>
        <fullName evidence="3">Protein EFFECTOR OF TRANSCRIPTION 2-like</fullName>
    </submittedName>
</protein>
<proteinExistence type="predicted"/>
<feature type="compositionally biased region" description="Basic and acidic residues" evidence="1">
    <location>
        <begin position="898"/>
        <end position="907"/>
    </location>
</feature>
<sequence length="1106" mass="123068">MEKAWTKNKDHKKTDHDSLFSEWKLLICPHDWKNGKGGAMSRYRFENLPKSSGPGIYELAVCKLPSGDRRGKLEPDLVVYVGEAENIRARLQQYGRDGTHLCRKNGFGEKGCPLFDKIFARGCSIICRWALAQTNTTVLSHKEDPIPMGAAKLADVVTRFNREDHKRTKHDSQFSKWKVLIGPHDWEDHSVGKEGVARYRVENLPKTASSGLYELAINKPSSRDHNGKLDSDKVLVVYLGEADNVRSRLQQYGRTGAHLGRNDSGDNKVCGCFEDIFARGYSIVYRWAPMENKADARRTEAQLLSTFDYAWNKGSNGVRRHDDILQKLDKHASNLMKLANFSKKHLPFLQKQVGIRIKASKLVSDDNEFGKYKNGENHNFLLQVFNFSRSRPRLVSNHGGSDEKETFSCGVVLDDGSICKRPPVEGRKRCAEHKGKKTRGSSTRSSTKLQPHKEDYPEIEHCSPICGVAMDDGSLCRRQPFSGRKRCDLHKGRRIYSSDSEITRYQTMPYAVFNSFSDEKASVFYENHTGMKITTLVSRLDERSPSHFFDSNSSLDSNNCSTPICGVPTCNGTPCKRTVNGNGRCWQHLKYSGSRSSSNDFTLRNSNNDSTGTSICGAPTRNGSSCRRTVKGNGRSRLQQCGRTGAHLGRNDSGDNKVCGCFEDILTRGYSIVYRRAPPLICPHDWKNGKGGAETRYKSENLPKSSGPGVYELAVLLPSRDRHGKLVLGVYVGGAENIRARLQQYGRDGTHLCRKNGCGERGCPSGEKECPLFDDIFARGCCIAYRWAPMENKEDVRRTEKDLLDTYDYAWNKGSNGIRRPDDIRKKLDKHASNPMKSGIKNGENLNSLPQVFIRSGSRPRLVSNHGGSDKNETFSCGVVLDDGSICKRPPVEGRKRCAEHKGKKTTESSTRSSMKDYPEIEHSNPICGVDMDDGSLCRRQPVSGRKRCDLHTGRRISSSGSEIMPYAVSSPFHVSTPICGAPTSNGTPCRRTVSGNGRCWQHLKNSGSHSSSNDFIPPISNNDSTGTFICGASTSNGTPCKRPVNGNGRCWQHGQHSRSSRSSSNNFIPLIPYNDSTGTSICGAPTRNGSYCRRTVKGNGTCWQH</sequence>
<dbReference type="OrthoDB" id="1922121at2759"/>
<keyword evidence="4" id="KW-1185">Reference proteome</keyword>
<dbReference type="GO" id="GO:0003677">
    <property type="term" value="F:DNA binding"/>
    <property type="evidence" value="ECO:0007669"/>
    <property type="project" value="InterPro"/>
</dbReference>
<feature type="domain" description="GIY-YIG" evidence="2">
    <location>
        <begin position="707"/>
        <end position="817"/>
    </location>
</feature>
<evidence type="ECO:0000313" key="4">
    <source>
        <dbReference type="Proteomes" id="UP000325315"/>
    </source>
</evidence>
<dbReference type="InterPro" id="IPR038909">
    <property type="entry name" value="Effector_transcript"/>
</dbReference>
<feature type="region of interest" description="Disordered" evidence="1">
    <location>
        <begin position="426"/>
        <end position="454"/>
    </location>
</feature>
<dbReference type="GO" id="GO:0006355">
    <property type="term" value="P:regulation of DNA-templated transcription"/>
    <property type="evidence" value="ECO:0007669"/>
    <property type="project" value="InterPro"/>
</dbReference>
<organism evidence="3 4">
    <name type="scientific">Gossypium australe</name>
    <dbReference type="NCBI Taxonomy" id="47621"/>
    <lineage>
        <taxon>Eukaryota</taxon>
        <taxon>Viridiplantae</taxon>
        <taxon>Streptophyta</taxon>
        <taxon>Embryophyta</taxon>
        <taxon>Tracheophyta</taxon>
        <taxon>Spermatophyta</taxon>
        <taxon>Magnoliopsida</taxon>
        <taxon>eudicotyledons</taxon>
        <taxon>Gunneridae</taxon>
        <taxon>Pentapetalae</taxon>
        <taxon>rosids</taxon>
        <taxon>malvids</taxon>
        <taxon>Malvales</taxon>
        <taxon>Malvaceae</taxon>
        <taxon>Malvoideae</taxon>
        <taxon>Gossypium</taxon>
    </lineage>
</organism>
<accession>A0A5B6VH00</accession>
<dbReference type="Pfam" id="PF19239">
    <property type="entry name" value="GIY_YIG_domain"/>
    <property type="match status" value="4"/>
</dbReference>
<evidence type="ECO:0000256" key="1">
    <source>
        <dbReference type="SAM" id="MobiDB-lite"/>
    </source>
</evidence>
<reference evidence="4" key="1">
    <citation type="journal article" date="2019" name="Plant Biotechnol. J.">
        <title>Genome sequencing of the Australian wild diploid species Gossypium australe highlights disease resistance and delayed gland morphogenesis.</title>
        <authorList>
            <person name="Cai Y."/>
            <person name="Cai X."/>
            <person name="Wang Q."/>
            <person name="Wang P."/>
            <person name="Zhang Y."/>
            <person name="Cai C."/>
            <person name="Xu Y."/>
            <person name="Wang K."/>
            <person name="Zhou Z."/>
            <person name="Wang C."/>
            <person name="Geng S."/>
            <person name="Li B."/>
            <person name="Dong Q."/>
            <person name="Hou Y."/>
            <person name="Wang H."/>
            <person name="Ai P."/>
            <person name="Liu Z."/>
            <person name="Yi F."/>
            <person name="Sun M."/>
            <person name="An G."/>
            <person name="Cheng J."/>
            <person name="Zhang Y."/>
            <person name="Shi Q."/>
            <person name="Xie Y."/>
            <person name="Shi X."/>
            <person name="Chang Y."/>
            <person name="Huang F."/>
            <person name="Chen Y."/>
            <person name="Hong S."/>
            <person name="Mi L."/>
            <person name="Sun Q."/>
            <person name="Zhang L."/>
            <person name="Zhou B."/>
            <person name="Peng R."/>
            <person name="Zhang X."/>
            <person name="Liu F."/>
        </authorList>
    </citation>
    <scope>NUCLEOTIDE SEQUENCE [LARGE SCALE GENOMIC DNA]</scope>
    <source>
        <strain evidence="4">cv. PA1801</strain>
    </source>
</reference>
<dbReference type="Proteomes" id="UP000325315">
    <property type="component" value="Unassembled WGS sequence"/>
</dbReference>
<feature type="compositionally biased region" description="Basic and acidic residues" evidence="1">
    <location>
        <begin position="914"/>
        <end position="923"/>
    </location>
</feature>
<evidence type="ECO:0000313" key="3">
    <source>
        <dbReference type="EMBL" id="KAA3468276.1"/>
    </source>
</evidence>
<name>A0A5B6VH00_9ROSI</name>